<dbReference type="OrthoDB" id="4062651at2759"/>
<comment type="subcellular location">
    <subcellularLocation>
        <location evidence="1">Cell membrane</location>
        <topology evidence="1">Single-pass membrane protein</topology>
    </subcellularLocation>
</comment>
<dbReference type="GO" id="GO:0005524">
    <property type="term" value="F:ATP binding"/>
    <property type="evidence" value="ECO:0007669"/>
    <property type="project" value="UniProtKB-UniRule"/>
</dbReference>
<dbReference type="EMBL" id="LR746268">
    <property type="protein sequence ID" value="CAA7396386.1"/>
    <property type="molecule type" value="Genomic_DNA"/>
</dbReference>
<dbReference type="Proteomes" id="UP000663760">
    <property type="component" value="Chromosome 5"/>
</dbReference>
<dbReference type="FunFam" id="3.30.200.20:FF:000039">
    <property type="entry name" value="receptor-like protein kinase FERONIA"/>
    <property type="match status" value="1"/>
</dbReference>
<keyword evidence="10 15" id="KW-0472">Membrane</keyword>
<keyword evidence="4" id="KW-0808">Transferase</keyword>
<organism evidence="17 18">
    <name type="scientific">Spirodela intermedia</name>
    <name type="common">Intermediate duckweed</name>
    <dbReference type="NCBI Taxonomy" id="51605"/>
    <lineage>
        <taxon>Eukaryota</taxon>
        <taxon>Viridiplantae</taxon>
        <taxon>Streptophyta</taxon>
        <taxon>Embryophyta</taxon>
        <taxon>Tracheophyta</taxon>
        <taxon>Spermatophyta</taxon>
        <taxon>Magnoliopsida</taxon>
        <taxon>Liliopsida</taxon>
        <taxon>Araceae</taxon>
        <taxon>Lemnoideae</taxon>
        <taxon>Spirodela</taxon>
    </lineage>
</organism>
<evidence type="ECO:0000256" key="1">
    <source>
        <dbReference type="ARBA" id="ARBA00004162"/>
    </source>
</evidence>
<feature type="transmembrane region" description="Helical" evidence="15">
    <location>
        <begin position="6"/>
        <end position="31"/>
    </location>
</feature>
<dbReference type="AlphaFoldDB" id="A0A7I8KGI3"/>
<dbReference type="InterPro" id="IPR017441">
    <property type="entry name" value="Protein_kinase_ATP_BS"/>
</dbReference>
<dbReference type="Pfam" id="PF07714">
    <property type="entry name" value="PK_Tyr_Ser-Thr"/>
    <property type="match status" value="1"/>
</dbReference>
<evidence type="ECO:0000256" key="12">
    <source>
        <dbReference type="ARBA" id="ARBA00048679"/>
    </source>
</evidence>
<comment type="catalytic activity">
    <reaction evidence="12">
        <text>L-seryl-[protein] + ATP = O-phospho-L-seryl-[protein] + ADP + H(+)</text>
        <dbReference type="Rhea" id="RHEA:17989"/>
        <dbReference type="Rhea" id="RHEA-COMP:9863"/>
        <dbReference type="Rhea" id="RHEA-COMP:11604"/>
        <dbReference type="ChEBI" id="CHEBI:15378"/>
        <dbReference type="ChEBI" id="CHEBI:29999"/>
        <dbReference type="ChEBI" id="CHEBI:30616"/>
        <dbReference type="ChEBI" id="CHEBI:83421"/>
        <dbReference type="ChEBI" id="CHEBI:456216"/>
        <dbReference type="EC" id="2.7.11.1"/>
    </reaction>
</comment>
<accession>A0A7I8KGI3</accession>
<dbReference type="GO" id="GO:0004674">
    <property type="term" value="F:protein serine/threonine kinase activity"/>
    <property type="evidence" value="ECO:0007669"/>
    <property type="project" value="UniProtKB-KW"/>
</dbReference>
<evidence type="ECO:0000256" key="2">
    <source>
        <dbReference type="ARBA" id="ARBA00012513"/>
    </source>
</evidence>
<evidence type="ECO:0000313" key="18">
    <source>
        <dbReference type="Proteomes" id="UP000663760"/>
    </source>
</evidence>
<evidence type="ECO:0000256" key="15">
    <source>
        <dbReference type="SAM" id="Phobius"/>
    </source>
</evidence>
<dbReference type="PANTHER" id="PTHR47982:SF20">
    <property type="entry name" value="NON-SPECIFIC SERINE_THREONINE PROTEIN KINASE"/>
    <property type="match status" value="1"/>
</dbReference>
<evidence type="ECO:0000256" key="8">
    <source>
        <dbReference type="ARBA" id="ARBA00022840"/>
    </source>
</evidence>
<keyword evidence="9 15" id="KW-1133">Transmembrane helix</keyword>
<evidence type="ECO:0000256" key="11">
    <source>
        <dbReference type="ARBA" id="ARBA00047899"/>
    </source>
</evidence>
<evidence type="ECO:0000256" key="6">
    <source>
        <dbReference type="ARBA" id="ARBA00022741"/>
    </source>
</evidence>
<keyword evidence="6 13" id="KW-0547">Nucleotide-binding</keyword>
<evidence type="ECO:0000256" key="7">
    <source>
        <dbReference type="ARBA" id="ARBA00022777"/>
    </source>
</evidence>
<gene>
    <name evidence="17" type="ORF">SI8410_05007049</name>
</gene>
<keyword evidence="5 15" id="KW-0812">Transmembrane</keyword>
<dbReference type="PANTHER" id="PTHR47982">
    <property type="entry name" value="PROLINE-RICH RECEPTOR-LIKE PROTEIN KINASE PERK4"/>
    <property type="match status" value="1"/>
</dbReference>
<dbReference type="FunFam" id="1.10.510.10:FF:000430">
    <property type="entry name" value="Protein kinase superfamily protein"/>
    <property type="match status" value="1"/>
</dbReference>
<proteinExistence type="inferred from homology"/>
<feature type="binding site" evidence="13">
    <location>
        <position position="113"/>
    </location>
    <ligand>
        <name>ATP</name>
        <dbReference type="ChEBI" id="CHEBI:30616"/>
    </ligand>
</feature>
<reference evidence="17" key="1">
    <citation type="submission" date="2020-02" db="EMBL/GenBank/DDBJ databases">
        <authorList>
            <person name="Scholz U."/>
            <person name="Mascher M."/>
            <person name="Fiebig A."/>
        </authorList>
    </citation>
    <scope>NUCLEOTIDE SEQUENCE</scope>
</reference>
<dbReference type="GO" id="GO:0005886">
    <property type="term" value="C:plasma membrane"/>
    <property type="evidence" value="ECO:0007669"/>
    <property type="project" value="UniProtKB-SubCell"/>
</dbReference>
<comment type="catalytic activity">
    <reaction evidence="11">
        <text>L-threonyl-[protein] + ATP = O-phospho-L-threonyl-[protein] + ADP + H(+)</text>
        <dbReference type="Rhea" id="RHEA:46608"/>
        <dbReference type="Rhea" id="RHEA-COMP:11060"/>
        <dbReference type="Rhea" id="RHEA-COMP:11605"/>
        <dbReference type="ChEBI" id="CHEBI:15378"/>
        <dbReference type="ChEBI" id="CHEBI:30013"/>
        <dbReference type="ChEBI" id="CHEBI:30616"/>
        <dbReference type="ChEBI" id="CHEBI:61977"/>
        <dbReference type="ChEBI" id="CHEBI:456216"/>
        <dbReference type="EC" id="2.7.11.1"/>
    </reaction>
</comment>
<dbReference type="InterPro" id="IPR001245">
    <property type="entry name" value="Ser-Thr/Tyr_kinase_cat_dom"/>
</dbReference>
<dbReference type="EC" id="2.7.11.1" evidence="2"/>
<dbReference type="InterPro" id="IPR000719">
    <property type="entry name" value="Prot_kinase_dom"/>
</dbReference>
<name>A0A7I8KGI3_SPIIN</name>
<keyword evidence="3 14" id="KW-0723">Serine/threonine-protein kinase</keyword>
<dbReference type="InterPro" id="IPR047117">
    <property type="entry name" value="PERK1-13-like"/>
</dbReference>
<evidence type="ECO:0000256" key="5">
    <source>
        <dbReference type="ARBA" id="ARBA00022692"/>
    </source>
</evidence>
<evidence type="ECO:0000256" key="9">
    <source>
        <dbReference type="ARBA" id="ARBA00022989"/>
    </source>
</evidence>
<feature type="domain" description="Protein kinase" evidence="16">
    <location>
        <begin position="86"/>
        <end position="354"/>
    </location>
</feature>
<dbReference type="Gene3D" id="3.30.200.20">
    <property type="entry name" value="Phosphorylase Kinase, domain 1"/>
    <property type="match status" value="1"/>
</dbReference>
<dbReference type="SUPFAM" id="SSF56112">
    <property type="entry name" value="Protein kinase-like (PK-like)"/>
    <property type="match status" value="1"/>
</dbReference>
<sequence length="380" mass="41673">MSTVLPAVLGGVAGAVALLMLLVILIHFWMLRRSVPRTAESSSSDPSPQGSRSVELPLTVGISYPSDLQGARCFSLEDLNKATKNFSENNLVGEGNFGEVYKGLILDMIVAVKRRSASPSQEFVQKVQKLSSIRHRNIVSLLGYCQESNLQMLIYEYIPNGSISSHLFGTSNTRLEFKHRLSIACRAAKGLAYLHSLNPPVVHMDFKTANVLVDENYIPKVADVGLQNFLRRNDGAGPSQTKAENLFLDPGVCESRSFTDKSDVYSFGVFLLELVSGTEASQLQFTGSNQGITEWAQDYDDSSDISALIDRRMARSFTDKGLRDLLRLAVWCLNPSAGGRPPMSFVGSELDRILDKEMSLTTIMGEGTPTLTLGSELFMS</sequence>
<protein>
    <recommendedName>
        <fullName evidence="2">non-specific serine/threonine protein kinase</fullName>
        <ecNumber evidence="2">2.7.11.1</ecNumber>
    </recommendedName>
</protein>
<keyword evidence="8 13" id="KW-0067">ATP-binding</keyword>
<evidence type="ECO:0000256" key="13">
    <source>
        <dbReference type="PROSITE-ProRule" id="PRU10141"/>
    </source>
</evidence>
<dbReference type="InterPro" id="IPR011009">
    <property type="entry name" value="Kinase-like_dom_sf"/>
</dbReference>
<keyword evidence="7" id="KW-0418">Kinase</keyword>
<evidence type="ECO:0000256" key="10">
    <source>
        <dbReference type="ARBA" id="ARBA00023136"/>
    </source>
</evidence>
<dbReference type="Gene3D" id="1.10.510.10">
    <property type="entry name" value="Transferase(Phosphotransferase) domain 1"/>
    <property type="match status" value="1"/>
</dbReference>
<dbReference type="InterPro" id="IPR008271">
    <property type="entry name" value="Ser/Thr_kinase_AS"/>
</dbReference>
<dbReference type="PROSITE" id="PS00107">
    <property type="entry name" value="PROTEIN_KINASE_ATP"/>
    <property type="match status" value="1"/>
</dbReference>
<evidence type="ECO:0000256" key="14">
    <source>
        <dbReference type="RuleBase" id="RU000304"/>
    </source>
</evidence>
<evidence type="ECO:0000313" key="17">
    <source>
        <dbReference type="EMBL" id="CAA7396386.1"/>
    </source>
</evidence>
<evidence type="ECO:0000256" key="3">
    <source>
        <dbReference type="ARBA" id="ARBA00022527"/>
    </source>
</evidence>
<dbReference type="PROSITE" id="PS00108">
    <property type="entry name" value="PROTEIN_KINASE_ST"/>
    <property type="match status" value="1"/>
</dbReference>
<keyword evidence="18" id="KW-1185">Reference proteome</keyword>
<dbReference type="PROSITE" id="PS50011">
    <property type="entry name" value="PROTEIN_KINASE_DOM"/>
    <property type="match status" value="1"/>
</dbReference>
<evidence type="ECO:0000256" key="4">
    <source>
        <dbReference type="ARBA" id="ARBA00022679"/>
    </source>
</evidence>
<comment type="similarity">
    <text evidence="14">Belongs to the protein kinase superfamily.</text>
</comment>
<evidence type="ECO:0000259" key="16">
    <source>
        <dbReference type="PROSITE" id="PS50011"/>
    </source>
</evidence>